<protein>
    <submittedName>
        <fullName evidence="18">Uncharacterized protein</fullName>
    </submittedName>
</protein>
<dbReference type="Pfam" id="PF04750">
    <property type="entry name" value="Far-17a_AIG1"/>
    <property type="match status" value="1"/>
</dbReference>
<evidence type="ECO:0000256" key="12">
    <source>
        <dbReference type="ARBA" id="ARBA00048800"/>
    </source>
</evidence>
<evidence type="ECO:0000256" key="14">
    <source>
        <dbReference type="ARBA" id="ARBA00049296"/>
    </source>
</evidence>
<dbReference type="GO" id="GO:0016020">
    <property type="term" value="C:membrane"/>
    <property type="evidence" value="ECO:0007669"/>
    <property type="project" value="InterPro"/>
</dbReference>
<evidence type="ECO:0000313" key="19">
    <source>
        <dbReference type="Proteomes" id="UP000594454"/>
    </source>
</evidence>
<evidence type="ECO:0000256" key="17">
    <source>
        <dbReference type="SAM" id="Phobius"/>
    </source>
</evidence>
<accession>A0A7R8UDS8</accession>
<evidence type="ECO:0000256" key="10">
    <source>
        <dbReference type="ARBA" id="ARBA00048680"/>
    </source>
</evidence>
<evidence type="ECO:0000256" key="7">
    <source>
        <dbReference type="ARBA" id="ARBA00047368"/>
    </source>
</evidence>
<comment type="similarity">
    <text evidence="3">Belongs to the AIG1 family.</text>
</comment>
<feature type="transmembrane region" description="Helical" evidence="17">
    <location>
        <begin position="92"/>
        <end position="111"/>
    </location>
</feature>
<proteinExistence type="inferred from homology"/>
<comment type="catalytic activity">
    <reaction evidence="12">
        <text>9-(9Z-octadecenoyloxy)-octadecanoate + H2O = 9-hydroxy-octadecanoate + (9Z)-octadecenoate + H(+)</text>
        <dbReference type="Rhea" id="RHEA:52048"/>
        <dbReference type="ChEBI" id="CHEBI:15377"/>
        <dbReference type="ChEBI" id="CHEBI:15378"/>
        <dbReference type="ChEBI" id="CHEBI:30823"/>
        <dbReference type="ChEBI" id="CHEBI:136282"/>
        <dbReference type="ChEBI" id="CHEBI:136286"/>
    </reaction>
    <physiologicalReaction direction="left-to-right" evidence="12">
        <dbReference type="Rhea" id="RHEA:52049"/>
    </physiologicalReaction>
</comment>
<dbReference type="EMBL" id="LR899009">
    <property type="protein sequence ID" value="CAD7078694.1"/>
    <property type="molecule type" value="Genomic_DNA"/>
</dbReference>
<keyword evidence="6 17" id="KW-0472">Membrane</keyword>
<evidence type="ECO:0000313" key="18">
    <source>
        <dbReference type="EMBL" id="CAD7078694.1"/>
    </source>
</evidence>
<dbReference type="InParanoid" id="A0A7R8UDS8"/>
<keyword evidence="4 17" id="KW-0812">Transmembrane</keyword>
<dbReference type="Proteomes" id="UP000594454">
    <property type="component" value="Chromosome 1"/>
</dbReference>
<dbReference type="OrthoDB" id="1898221at2759"/>
<keyword evidence="5 17" id="KW-1133">Transmembrane helix</keyword>
<comment type="catalytic activity">
    <reaction evidence="15">
        <text>13-(9Z-hexadecenoyloxy)-octadecanoate + H2O = 13-hydroxy-octadecanoate + (9Z)-hexadecenoate + H(+)</text>
        <dbReference type="Rhea" id="RHEA:52076"/>
        <dbReference type="ChEBI" id="CHEBI:15377"/>
        <dbReference type="ChEBI" id="CHEBI:15378"/>
        <dbReference type="ChEBI" id="CHEBI:32372"/>
        <dbReference type="ChEBI" id="CHEBI:136304"/>
        <dbReference type="ChEBI" id="CHEBI:136315"/>
    </reaction>
    <physiologicalReaction direction="left-to-right" evidence="15">
        <dbReference type="Rhea" id="RHEA:52077"/>
    </physiologicalReaction>
</comment>
<dbReference type="AlphaFoldDB" id="A0A7R8UDS8"/>
<evidence type="ECO:0000256" key="6">
    <source>
        <dbReference type="ARBA" id="ARBA00023136"/>
    </source>
</evidence>
<comment type="catalytic activity">
    <reaction evidence="9">
        <text>9-hexadecanoyloxy-octadecanoate + H2O = 9-hydroxy-octadecanoate + hexadecanoate + H(+)</text>
        <dbReference type="Rhea" id="RHEA:52052"/>
        <dbReference type="ChEBI" id="CHEBI:7896"/>
        <dbReference type="ChEBI" id="CHEBI:15377"/>
        <dbReference type="ChEBI" id="CHEBI:15378"/>
        <dbReference type="ChEBI" id="CHEBI:83670"/>
        <dbReference type="ChEBI" id="CHEBI:136286"/>
    </reaction>
    <physiologicalReaction direction="left-to-right" evidence="9">
        <dbReference type="Rhea" id="RHEA:52053"/>
    </physiologicalReaction>
</comment>
<keyword evidence="19" id="KW-1185">Reference proteome</keyword>
<feature type="transmembrane region" description="Helical" evidence="17">
    <location>
        <begin position="53"/>
        <end position="72"/>
    </location>
</feature>
<evidence type="ECO:0000256" key="16">
    <source>
        <dbReference type="ARBA" id="ARBA00049428"/>
    </source>
</evidence>
<evidence type="ECO:0000256" key="3">
    <source>
        <dbReference type="ARBA" id="ARBA00009300"/>
    </source>
</evidence>
<sequence>MGNNFGGKFKFLTFLDAIIQAVYFTISLVNDFLGSNEVSPIQVPLIRKIKDYLMASLAFPVAMNVGISFWSLMAIDRELVFPKAFDAFFPGWLNHIMHTNIMIFIILELFISFRAYPKRRKGLLGLTVFMISYLIWIHVIKYYSGVWVYPVLDVLNFPLRLAFFVLILAITLSLYILGEFLNSRIWAKELKQLSKKSN</sequence>
<name>A0A7R8UDS8_HERIL</name>
<evidence type="ECO:0000256" key="9">
    <source>
        <dbReference type="ARBA" id="ARBA00047863"/>
    </source>
</evidence>
<comment type="catalytic activity">
    <reaction evidence="1">
        <text>9-(9Z-hexadecenoyloxy)-octadecanoate + H2O = (9Z)-hexadecenoate + 9-hydroxy-octadecanoate + H(+)</text>
        <dbReference type="Rhea" id="RHEA:52068"/>
        <dbReference type="ChEBI" id="CHEBI:15377"/>
        <dbReference type="ChEBI" id="CHEBI:15378"/>
        <dbReference type="ChEBI" id="CHEBI:32372"/>
        <dbReference type="ChEBI" id="CHEBI:136286"/>
        <dbReference type="ChEBI" id="CHEBI:136309"/>
    </reaction>
    <physiologicalReaction direction="left-to-right" evidence="1">
        <dbReference type="Rhea" id="RHEA:52069"/>
    </physiologicalReaction>
</comment>
<reference evidence="18 19" key="1">
    <citation type="submission" date="2020-11" db="EMBL/GenBank/DDBJ databases">
        <authorList>
            <person name="Wallbank WR R."/>
            <person name="Pardo Diaz C."/>
            <person name="Kozak K."/>
            <person name="Martin S."/>
            <person name="Jiggins C."/>
            <person name="Moest M."/>
            <person name="Warren A I."/>
            <person name="Generalovic N T."/>
            <person name="Byers J.R.P. K."/>
            <person name="Montejo-Kovacevich G."/>
            <person name="Yen C E."/>
        </authorList>
    </citation>
    <scope>NUCLEOTIDE SEQUENCE [LARGE SCALE GENOMIC DNA]</scope>
</reference>
<comment type="catalytic activity">
    <reaction evidence="10">
        <text>12-octadecanoyloxy-octadecanoate + H2O = 12-hydroxyoctadecanoate + octadecanoate + H(+)</text>
        <dbReference type="Rhea" id="RHEA:52080"/>
        <dbReference type="ChEBI" id="CHEBI:15377"/>
        <dbReference type="ChEBI" id="CHEBI:15378"/>
        <dbReference type="ChEBI" id="CHEBI:25629"/>
        <dbReference type="ChEBI" id="CHEBI:84201"/>
        <dbReference type="ChEBI" id="CHEBI:136330"/>
    </reaction>
    <physiologicalReaction direction="left-to-right" evidence="10">
        <dbReference type="Rhea" id="RHEA:52081"/>
    </physiologicalReaction>
</comment>
<feature type="transmembrane region" description="Helical" evidence="17">
    <location>
        <begin position="123"/>
        <end position="141"/>
    </location>
</feature>
<dbReference type="GO" id="GO:0012505">
    <property type="term" value="C:endomembrane system"/>
    <property type="evidence" value="ECO:0007669"/>
    <property type="project" value="UniProtKB-SubCell"/>
</dbReference>
<dbReference type="FunCoup" id="A0A7R8UDS8">
    <property type="interactions" value="535"/>
</dbReference>
<evidence type="ECO:0000256" key="1">
    <source>
        <dbReference type="ARBA" id="ARBA00000923"/>
    </source>
</evidence>
<evidence type="ECO:0000256" key="5">
    <source>
        <dbReference type="ARBA" id="ARBA00022989"/>
    </source>
</evidence>
<organism evidence="18 19">
    <name type="scientific">Hermetia illucens</name>
    <name type="common">Black soldier fly</name>
    <dbReference type="NCBI Taxonomy" id="343691"/>
    <lineage>
        <taxon>Eukaryota</taxon>
        <taxon>Metazoa</taxon>
        <taxon>Ecdysozoa</taxon>
        <taxon>Arthropoda</taxon>
        <taxon>Hexapoda</taxon>
        <taxon>Insecta</taxon>
        <taxon>Pterygota</taxon>
        <taxon>Neoptera</taxon>
        <taxon>Endopterygota</taxon>
        <taxon>Diptera</taxon>
        <taxon>Brachycera</taxon>
        <taxon>Stratiomyomorpha</taxon>
        <taxon>Stratiomyidae</taxon>
        <taxon>Hermetiinae</taxon>
        <taxon>Hermetia</taxon>
    </lineage>
</organism>
<comment type="subcellular location">
    <subcellularLocation>
        <location evidence="2">Endomembrane system</location>
        <topology evidence="2">Multi-pass membrane protein</topology>
    </subcellularLocation>
</comment>
<evidence type="ECO:0000256" key="15">
    <source>
        <dbReference type="ARBA" id="ARBA00049322"/>
    </source>
</evidence>
<comment type="catalytic activity">
    <reaction evidence="7">
        <text>12-hexadecanoyloxy-octadecanoate + H2O = 12-hydroxyoctadecanoate + hexadecanoate + H(+)</text>
        <dbReference type="Rhea" id="RHEA:52056"/>
        <dbReference type="ChEBI" id="CHEBI:7896"/>
        <dbReference type="ChEBI" id="CHEBI:15377"/>
        <dbReference type="ChEBI" id="CHEBI:15378"/>
        <dbReference type="ChEBI" id="CHEBI:83677"/>
        <dbReference type="ChEBI" id="CHEBI:84201"/>
    </reaction>
    <physiologicalReaction direction="left-to-right" evidence="7">
        <dbReference type="Rhea" id="RHEA:52057"/>
    </physiologicalReaction>
</comment>
<evidence type="ECO:0000256" key="13">
    <source>
        <dbReference type="ARBA" id="ARBA00049221"/>
    </source>
</evidence>
<evidence type="ECO:0000256" key="2">
    <source>
        <dbReference type="ARBA" id="ARBA00004127"/>
    </source>
</evidence>
<comment type="catalytic activity">
    <reaction evidence="13">
        <text>9-octadecanoyloxy-octadecanoate + H2O = 9-hydroxy-octadecanoate + octadecanoate + H(+)</text>
        <dbReference type="Rhea" id="RHEA:52096"/>
        <dbReference type="ChEBI" id="CHEBI:15377"/>
        <dbReference type="ChEBI" id="CHEBI:15378"/>
        <dbReference type="ChEBI" id="CHEBI:25629"/>
        <dbReference type="ChEBI" id="CHEBI:136286"/>
        <dbReference type="ChEBI" id="CHEBI:136373"/>
    </reaction>
    <physiologicalReaction direction="left-to-right" evidence="13">
        <dbReference type="Rhea" id="RHEA:52097"/>
    </physiologicalReaction>
</comment>
<feature type="transmembrane region" description="Helical" evidence="17">
    <location>
        <begin position="161"/>
        <end position="181"/>
    </location>
</feature>
<evidence type="ECO:0000256" key="4">
    <source>
        <dbReference type="ARBA" id="ARBA00022692"/>
    </source>
</evidence>
<dbReference type="InterPro" id="IPR006838">
    <property type="entry name" value="ADTRP_AIG1"/>
</dbReference>
<comment type="catalytic activity">
    <reaction evidence="14">
        <text>13-(9Z-octadecenoyloxy)-octadecanoate + H2O = 13-hydroxy-octadecanoate + (9Z)-octadecenoate + H(+)</text>
        <dbReference type="Rhea" id="RHEA:52064"/>
        <dbReference type="ChEBI" id="CHEBI:15377"/>
        <dbReference type="ChEBI" id="CHEBI:15378"/>
        <dbReference type="ChEBI" id="CHEBI:30823"/>
        <dbReference type="ChEBI" id="CHEBI:136303"/>
        <dbReference type="ChEBI" id="CHEBI:136304"/>
    </reaction>
    <physiologicalReaction direction="left-to-right" evidence="14">
        <dbReference type="Rhea" id="RHEA:52065"/>
    </physiologicalReaction>
</comment>
<dbReference type="PANTHER" id="PTHR10989">
    <property type="entry name" value="ANDROGEN-INDUCED PROTEIN 1-RELATED"/>
    <property type="match status" value="1"/>
</dbReference>
<comment type="catalytic activity">
    <reaction evidence="11">
        <text>12-(9Z-octadecenoyloxy)-octadecanoate + H2O = 12-hydroxyoctadecanoate + (9Z)-octadecenoate + H(+)</text>
        <dbReference type="Rhea" id="RHEA:52060"/>
        <dbReference type="ChEBI" id="CHEBI:15377"/>
        <dbReference type="ChEBI" id="CHEBI:15378"/>
        <dbReference type="ChEBI" id="CHEBI:30823"/>
        <dbReference type="ChEBI" id="CHEBI:84201"/>
        <dbReference type="ChEBI" id="CHEBI:136302"/>
    </reaction>
    <physiologicalReaction direction="left-to-right" evidence="11">
        <dbReference type="Rhea" id="RHEA:52061"/>
    </physiologicalReaction>
</comment>
<comment type="catalytic activity">
    <reaction evidence="8">
        <text>13-octadecanoyloxy-octadecanoate + H2O = 13-hydroxy-octadecanoate + octadecanoate + H(+)</text>
        <dbReference type="Rhea" id="RHEA:52084"/>
        <dbReference type="ChEBI" id="CHEBI:15377"/>
        <dbReference type="ChEBI" id="CHEBI:15378"/>
        <dbReference type="ChEBI" id="CHEBI:25629"/>
        <dbReference type="ChEBI" id="CHEBI:136304"/>
        <dbReference type="ChEBI" id="CHEBI:136335"/>
    </reaction>
    <physiologicalReaction direction="left-to-right" evidence="8">
        <dbReference type="Rhea" id="RHEA:52085"/>
    </physiologicalReaction>
</comment>
<comment type="catalytic activity">
    <reaction evidence="16">
        <text>12-(9Z-hexadecenoyloxy)-octadecanoate + H2O = 12-hydroxyoctadecanoate + (9Z)-hexadecenoate + H(+)</text>
        <dbReference type="Rhea" id="RHEA:52072"/>
        <dbReference type="ChEBI" id="CHEBI:15377"/>
        <dbReference type="ChEBI" id="CHEBI:15378"/>
        <dbReference type="ChEBI" id="CHEBI:32372"/>
        <dbReference type="ChEBI" id="CHEBI:84201"/>
        <dbReference type="ChEBI" id="CHEBI:136312"/>
    </reaction>
    <physiologicalReaction direction="left-to-right" evidence="16">
        <dbReference type="Rhea" id="RHEA:52073"/>
    </physiologicalReaction>
</comment>
<evidence type="ECO:0000256" key="8">
    <source>
        <dbReference type="ARBA" id="ARBA00047427"/>
    </source>
</evidence>
<evidence type="ECO:0000256" key="11">
    <source>
        <dbReference type="ARBA" id="ARBA00048701"/>
    </source>
</evidence>
<gene>
    <name evidence="18" type="ORF">HERILL_LOCUS1948</name>
</gene>
<dbReference type="PANTHER" id="PTHR10989:SF16">
    <property type="entry name" value="AT02829P-RELATED"/>
    <property type="match status" value="1"/>
</dbReference>